<evidence type="ECO:0000256" key="7">
    <source>
        <dbReference type="SAM" id="MobiDB-lite"/>
    </source>
</evidence>
<reference evidence="9" key="2">
    <citation type="journal article" date="2021" name="PeerJ">
        <title>Extensive microbial diversity within the chicken gut microbiome revealed by metagenomics and culture.</title>
        <authorList>
            <person name="Gilroy R."/>
            <person name="Ravi A."/>
            <person name="Getino M."/>
            <person name="Pursley I."/>
            <person name="Horton D.L."/>
            <person name="Alikhan N.F."/>
            <person name="Baker D."/>
            <person name="Gharbi K."/>
            <person name="Hall N."/>
            <person name="Watson M."/>
            <person name="Adriaenssens E.M."/>
            <person name="Foster-Nyarko E."/>
            <person name="Jarju S."/>
            <person name="Secka A."/>
            <person name="Antonio M."/>
            <person name="Oren A."/>
            <person name="Chaudhuri R.R."/>
            <person name="La Ragione R."/>
            <person name="Hildebrand F."/>
            <person name="Pallen M.J."/>
        </authorList>
    </citation>
    <scope>NUCLEOTIDE SEQUENCE</scope>
    <source>
        <strain evidence="9">17213</strain>
    </source>
</reference>
<protein>
    <recommendedName>
        <fullName evidence="11">Lipid A biosynthesis lauroyl acyltransferase</fullName>
    </recommendedName>
</protein>
<dbReference type="CDD" id="cd07984">
    <property type="entry name" value="LPLAT_LABLAT-like"/>
    <property type="match status" value="1"/>
</dbReference>
<comment type="subcellular location">
    <subcellularLocation>
        <location evidence="1">Cell inner membrane</location>
    </subcellularLocation>
</comment>
<feature type="compositionally biased region" description="Basic and acidic residues" evidence="7">
    <location>
        <begin position="343"/>
        <end position="353"/>
    </location>
</feature>
<dbReference type="EMBL" id="JADINH010000075">
    <property type="protein sequence ID" value="MBO8415445.1"/>
    <property type="molecule type" value="Genomic_DNA"/>
</dbReference>
<comment type="caution">
    <text evidence="9">The sequence shown here is derived from an EMBL/GenBank/DDBJ whole genome shotgun (WGS) entry which is preliminary data.</text>
</comment>
<keyword evidence="5 8" id="KW-0472">Membrane</keyword>
<dbReference type="InterPro" id="IPR004960">
    <property type="entry name" value="LipA_acyltrans"/>
</dbReference>
<evidence type="ECO:0000256" key="5">
    <source>
        <dbReference type="ARBA" id="ARBA00023136"/>
    </source>
</evidence>
<dbReference type="PANTHER" id="PTHR30606">
    <property type="entry name" value="LIPID A BIOSYNTHESIS LAUROYL ACYLTRANSFERASE"/>
    <property type="match status" value="1"/>
</dbReference>
<evidence type="ECO:0000313" key="9">
    <source>
        <dbReference type="EMBL" id="MBO8415445.1"/>
    </source>
</evidence>
<dbReference type="PIRSF" id="PIRSF026649">
    <property type="entry name" value="MsbB"/>
    <property type="match status" value="1"/>
</dbReference>
<keyword evidence="2" id="KW-1003">Cell membrane</keyword>
<keyword evidence="8" id="KW-1133">Transmembrane helix</keyword>
<evidence type="ECO:0000256" key="3">
    <source>
        <dbReference type="ARBA" id="ARBA00022519"/>
    </source>
</evidence>
<keyword evidence="6" id="KW-0012">Acyltransferase</keyword>
<gene>
    <name evidence="9" type="ORF">IAB19_03570</name>
</gene>
<evidence type="ECO:0000256" key="2">
    <source>
        <dbReference type="ARBA" id="ARBA00022475"/>
    </source>
</evidence>
<dbReference type="PANTHER" id="PTHR30606:SF4">
    <property type="entry name" value="LIPID A BIOSYNTHESIS MYRISTOYLTRANSFERASE"/>
    <property type="match status" value="1"/>
</dbReference>
<evidence type="ECO:0000256" key="8">
    <source>
        <dbReference type="SAM" id="Phobius"/>
    </source>
</evidence>
<feature type="transmembrane region" description="Helical" evidence="8">
    <location>
        <begin position="25"/>
        <end position="42"/>
    </location>
</feature>
<sequence>MQKITANQKSAFDPQCWKKLIRPRYLLSWFSLFLLALLAWIPNRIRDVICIALSFPAVMVPTRPRRIAYANLRTAFPDIKAKECRRIVRRMMAAGLAVFTAYAEPSVLPLWMLRRRWKVVGQEYLDQARSQGRAIIFIAPHSLAIDRCGLYLSYAGLHMCTMVHQQNNKVYDWFLNAQRLRFGGAVYERSSGLRTLIRELKAGHSCFFLPDQDLGRENSRFINFLGVPKATVTTLPKLAKAGNAAVMQLFSVYNFKTACFEVHFSPVFDNYPTADLDADLARMNQVIEDMVMLYKEQYMWFLRFFKTRPDDSYPNIYKNLHISSFKKGESLDYRGRRKPYQPPEDKASDSRSE</sequence>
<proteinExistence type="predicted"/>
<reference evidence="9" key="1">
    <citation type="submission" date="2020-10" db="EMBL/GenBank/DDBJ databases">
        <authorList>
            <person name="Gilroy R."/>
        </authorList>
    </citation>
    <scope>NUCLEOTIDE SEQUENCE</scope>
    <source>
        <strain evidence="9">17213</strain>
    </source>
</reference>
<evidence type="ECO:0000256" key="4">
    <source>
        <dbReference type="ARBA" id="ARBA00022679"/>
    </source>
</evidence>
<keyword evidence="3" id="KW-0997">Cell inner membrane</keyword>
<dbReference type="GO" id="GO:0009247">
    <property type="term" value="P:glycolipid biosynthetic process"/>
    <property type="evidence" value="ECO:0007669"/>
    <property type="project" value="UniProtKB-ARBA"/>
</dbReference>
<organism evidence="9 10">
    <name type="scientific">Candidatus Avisuccinivibrio stercorigallinarum</name>
    <dbReference type="NCBI Taxonomy" id="2840704"/>
    <lineage>
        <taxon>Bacteria</taxon>
        <taxon>Pseudomonadati</taxon>
        <taxon>Pseudomonadota</taxon>
        <taxon>Gammaproteobacteria</taxon>
        <taxon>Aeromonadales</taxon>
        <taxon>Succinivibrionaceae</taxon>
        <taxon>Succinivibrionaceae incertae sedis</taxon>
        <taxon>Candidatus Avisuccinivibrio</taxon>
    </lineage>
</organism>
<keyword evidence="8" id="KW-0812">Transmembrane</keyword>
<dbReference type="AlphaFoldDB" id="A0A9D9D9S0"/>
<name>A0A9D9D9S0_9GAMM</name>
<keyword evidence="4" id="KW-0808">Transferase</keyword>
<dbReference type="Pfam" id="PF03279">
    <property type="entry name" value="Lip_A_acyltrans"/>
    <property type="match status" value="1"/>
</dbReference>
<evidence type="ECO:0000256" key="1">
    <source>
        <dbReference type="ARBA" id="ARBA00004533"/>
    </source>
</evidence>
<evidence type="ECO:0000256" key="6">
    <source>
        <dbReference type="ARBA" id="ARBA00023315"/>
    </source>
</evidence>
<dbReference type="GO" id="GO:0005886">
    <property type="term" value="C:plasma membrane"/>
    <property type="evidence" value="ECO:0007669"/>
    <property type="project" value="UniProtKB-SubCell"/>
</dbReference>
<dbReference type="GO" id="GO:0016746">
    <property type="term" value="F:acyltransferase activity"/>
    <property type="evidence" value="ECO:0007669"/>
    <property type="project" value="UniProtKB-KW"/>
</dbReference>
<evidence type="ECO:0008006" key="11">
    <source>
        <dbReference type="Google" id="ProtNLM"/>
    </source>
</evidence>
<accession>A0A9D9D9S0</accession>
<evidence type="ECO:0000313" key="10">
    <source>
        <dbReference type="Proteomes" id="UP000823631"/>
    </source>
</evidence>
<feature type="region of interest" description="Disordered" evidence="7">
    <location>
        <begin position="332"/>
        <end position="353"/>
    </location>
</feature>
<dbReference type="Proteomes" id="UP000823631">
    <property type="component" value="Unassembled WGS sequence"/>
</dbReference>